<evidence type="ECO:0000313" key="4">
    <source>
        <dbReference type="EMBL" id="PSN60756.1"/>
    </source>
</evidence>
<dbReference type="Proteomes" id="UP000240883">
    <property type="component" value="Unassembled WGS sequence"/>
</dbReference>
<dbReference type="OrthoDB" id="2309723at2759"/>
<evidence type="ECO:0000259" key="2">
    <source>
        <dbReference type="PROSITE" id="PS50404"/>
    </source>
</evidence>
<dbReference type="PANTHER" id="PTHR44051">
    <property type="entry name" value="GLUTATHIONE S-TRANSFERASE-RELATED"/>
    <property type="match status" value="1"/>
</dbReference>
<feature type="domain" description="GST C-terminal" evidence="3">
    <location>
        <begin position="89"/>
        <end position="221"/>
    </location>
</feature>
<dbReference type="InterPro" id="IPR004045">
    <property type="entry name" value="Glutathione_S-Trfase_N"/>
</dbReference>
<dbReference type="InterPro" id="IPR004046">
    <property type="entry name" value="GST_C"/>
</dbReference>
<dbReference type="InterPro" id="IPR034345">
    <property type="entry name" value="Gtt2-like_N"/>
</dbReference>
<dbReference type="Gene3D" id="1.20.1050.10">
    <property type="match status" value="1"/>
</dbReference>
<dbReference type="SUPFAM" id="SSF47616">
    <property type="entry name" value="GST C-terminal domain-like"/>
    <property type="match status" value="1"/>
</dbReference>
<organism evidence="4 5">
    <name type="scientific">Corynespora cassiicola Philippines</name>
    <dbReference type="NCBI Taxonomy" id="1448308"/>
    <lineage>
        <taxon>Eukaryota</taxon>
        <taxon>Fungi</taxon>
        <taxon>Dikarya</taxon>
        <taxon>Ascomycota</taxon>
        <taxon>Pezizomycotina</taxon>
        <taxon>Dothideomycetes</taxon>
        <taxon>Pleosporomycetidae</taxon>
        <taxon>Pleosporales</taxon>
        <taxon>Corynesporascaceae</taxon>
        <taxon>Corynespora</taxon>
    </lineage>
</organism>
<evidence type="ECO:0000313" key="5">
    <source>
        <dbReference type="Proteomes" id="UP000240883"/>
    </source>
</evidence>
<dbReference type="PROSITE" id="PS50405">
    <property type="entry name" value="GST_CTER"/>
    <property type="match status" value="1"/>
</dbReference>
<reference evidence="4 5" key="1">
    <citation type="journal article" date="2018" name="Front. Microbiol.">
        <title>Genome-Wide Analysis of Corynespora cassiicola Leaf Fall Disease Putative Effectors.</title>
        <authorList>
            <person name="Lopez D."/>
            <person name="Ribeiro S."/>
            <person name="Label P."/>
            <person name="Fumanal B."/>
            <person name="Venisse J.S."/>
            <person name="Kohler A."/>
            <person name="de Oliveira R.R."/>
            <person name="Labutti K."/>
            <person name="Lipzen A."/>
            <person name="Lail K."/>
            <person name="Bauer D."/>
            <person name="Ohm R.A."/>
            <person name="Barry K.W."/>
            <person name="Spatafora J."/>
            <person name="Grigoriev I.V."/>
            <person name="Martin F.M."/>
            <person name="Pujade-Renaud V."/>
        </authorList>
    </citation>
    <scope>NUCLEOTIDE SEQUENCE [LARGE SCALE GENOMIC DNA]</scope>
    <source>
        <strain evidence="4 5">Philippines</strain>
    </source>
</reference>
<keyword evidence="5" id="KW-1185">Reference proteome</keyword>
<accession>A0A2T2N681</accession>
<dbReference type="EMBL" id="KZ678147">
    <property type="protein sequence ID" value="PSN60756.1"/>
    <property type="molecule type" value="Genomic_DNA"/>
</dbReference>
<dbReference type="InterPro" id="IPR010987">
    <property type="entry name" value="Glutathione-S-Trfase_C-like"/>
</dbReference>
<dbReference type="Gene3D" id="3.40.30.10">
    <property type="entry name" value="Glutaredoxin"/>
    <property type="match status" value="1"/>
</dbReference>
<proteinExistence type="inferred from homology"/>
<dbReference type="SFLD" id="SFLDG00358">
    <property type="entry name" value="Main_(cytGST)"/>
    <property type="match status" value="1"/>
</dbReference>
<gene>
    <name evidence="4" type="ORF">BS50DRAFT_578934</name>
</gene>
<dbReference type="InterPro" id="IPR036249">
    <property type="entry name" value="Thioredoxin-like_sf"/>
</dbReference>
<dbReference type="Pfam" id="PF00043">
    <property type="entry name" value="GST_C"/>
    <property type="match status" value="1"/>
</dbReference>
<name>A0A2T2N681_CORCC</name>
<dbReference type="AlphaFoldDB" id="A0A2T2N681"/>
<dbReference type="STRING" id="1448308.A0A2T2N681"/>
<sequence>MKFYDSTPAPNPYVVRIFMLERGGLDLEVEQVDIINLENRRLAYRTQVNPRGELPALKLDDGTIITEITAICEYLDEVARGGKSLIGDTPAQRAETRMWVRRMDLEICQPVIEWWRNDPATIDFYKGNRLPTPEARVNQKVTINRFLNLMDDEFENKKFLCGDRFSMADIHFFGLMKMMLSADAGWVNSPGRKNVAAYFQRLEERESTKKALEVFPSHISI</sequence>
<dbReference type="SUPFAM" id="SSF52833">
    <property type="entry name" value="Thioredoxin-like"/>
    <property type="match status" value="1"/>
</dbReference>
<dbReference type="SFLD" id="SFLDS00019">
    <property type="entry name" value="Glutathione_Transferase_(cytos"/>
    <property type="match status" value="1"/>
</dbReference>
<comment type="similarity">
    <text evidence="1">Belongs to the GST superfamily.</text>
</comment>
<keyword evidence="4" id="KW-0808">Transferase</keyword>
<feature type="domain" description="GST N-terminal" evidence="2">
    <location>
        <begin position="1"/>
        <end position="83"/>
    </location>
</feature>
<evidence type="ECO:0000259" key="3">
    <source>
        <dbReference type="PROSITE" id="PS50405"/>
    </source>
</evidence>
<protein>
    <submittedName>
        <fullName evidence="4">Glutathione S-transferase</fullName>
    </submittedName>
</protein>
<dbReference type="GO" id="GO:0016740">
    <property type="term" value="F:transferase activity"/>
    <property type="evidence" value="ECO:0007669"/>
    <property type="project" value="UniProtKB-KW"/>
</dbReference>
<dbReference type="CDD" id="cd03051">
    <property type="entry name" value="GST_N_GTT2_like"/>
    <property type="match status" value="1"/>
</dbReference>
<dbReference type="InterPro" id="IPR036282">
    <property type="entry name" value="Glutathione-S-Trfase_C_sf"/>
</dbReference>
<dbReference type="Pfam" id="PF13409">
    <property type="entry name" value="GST_N_2"/>
    <property type="match status" value="1"/>
</dbReference>
<dbReference type="PROSITE" id="PS50404">
    <property type="entry name" value="GST_NTER"/>
    <property type="match status" value="1"/>
</dbReference>
<dbReference type="InterPro" id="IPR040079">
    <property type="entry name" value="Glutathione_S-Trfase"/>
</dbReference>
<evidence type="ECO:0000256" key="1">
    <source>
        <dbReference type="ARBA" id="ARBA00007409"/>
    </source>
</evidence>
<dbReference type="PANTHER" id="PTHR44051:SF8">
    <property type="entry name" value="GLUTATHIONE S-TRANSFERASE GSTA"/>
    <property type="match status" value="1"/>
</dbReference>